<evidence type="ECO:0008006" key="5">
    <source>
        <dbReference type="Google" id="ProtNLM"/>
    </source>
</evidence>
<keyword evidence="4" id="KW-1185">Reference proteome</keyword>
<keyword evidence="2" id="KW-1133">Transmembrane helix</keyword>
<comment type="caution">
    <text evidence="3">The sequence shown here is derived from an EMBL/GenBank/DDBJ whole genome shotgun (WGS) entry which is preliminary data.</text>
</comment>
<gene>
    <name evidence="3" type="ORF">BSL78_20072</name>
</gene>
<dbReference type="AlphaFoldDB" id="A0A2G8K4W8"/>
<dbReference type="OrthoDB" id="10615689at2759"/>
<dbReference type="InterPro" id="IPR013783">
    <property type="entry name" value="Ig-like_fold"/>
</dbReference>
<reference evidence="3 4" key="1">
    <citation type="journal article" date="2017" name="PLoS Biol.">
        <title>The sea cucumber genome provides insights into morphological evolution and visceral regeneration.</title>
        <authorList>
            <person name="Zhang X."/>
            <person name="Sun L."/>
            <person name="Yuan J."/>
            <person name="Sun Y."/>
            <person name="Gao Y."/>
            <person name="Zhang L."/>
            <person name="Li S."/>
            <person name="Dai H."/>
            <person name="Hamel J.F."/>
            <person name="Liu C."/>
            <person name="Yu Y."/>
            <person name="Liu S."/>
            <person name="Lin W."/>
            <person name="Guo K."/>
            <person name="Jin S."/>
            <person name="Xu P."/>
            <person name="Storey K.B."/>
            <person name="Huan P."/>
            <person name="Zhang T."/>
            <person name="Zhou Y."/>
            <person name="Zhang J."/>
            <person name="Lin C."/>
            <person name="Li X."/>
            <person name="Xing L."/>
            <person name="Huo D."/>
            <person name="Sun M."/>
            <person name="Wang L."/>
            <person name="Mercier A."/>
            <person name="Li F."/>
            <person name="Yang H."/>
            <person name="Xiang J."/>
        </authorList>
    </citation>
    <scope>NUCLEOTIDE SEQUENCE [LARGE SCALE GENOMIC DNA]</scope>
    <source>
        <strain evidence="3">Shaxun</strain>
        <tissue evidence="3">Muscle</tissue>
    </source>
</reference>
<keyword evidence="2" id="KW-0472">Membrane</keyword>
<evidence type="ECO:0000313" key="3">
    <source>
        <dbReference type="EMBL" id="PIK43066.1"/>
    </source>
</evidence>
<evidence type="ECO:0000256" key="2">
    <source>
        <dbReference type="SAM" id="Phobius"/>
    </source>
</evidence>
<keyword evidence="2" id="KW-0812">Transmembrane</keyword>
<feature type="region of interest" description="Disordered" evidence="1">
    <location>
        <begin position="294"/>
        <end position="421"/>
    </location>
</feature>
<feature type="compositionally biased region" description="Basic and acidic residues" evidence="1">
    <location>
        <begin position="294"/>
        <end position="309"/>
    </location>
</feature>
<sequence>MDGEYNEVVFVGETDITLRCSYNGNLTIETVTIMDQNGNNVTEEIKKIFAEYRINTAAISDGGMYKCNVRYTCMDGREVTEVTKLDVNVKFDTSPQCVRNGTVGEPYKPGDWILLSCYCREIETCSWISSVEGSGQSDTLSPFDEIVIHKGKVIRRVIVHYKSSTDPNTKYVCFSGQTETSRCEIGPQSKSSNDFIINSMETVTSTDICSPPTTESMSKEVIFLDSMTSKATEMRDTTNRVNMDNSVQQNTNNMSYTVFVISGSVVTLLTVVIVILTVFILCGGRNKRDQKARVDNMTRNNTYKEDNEANRNTPHYNSAFIHSSSSVVSDDNCNGITDDSHTYDSPPMNIMNEAVTSVPDETYGEVESTKLPDVTKTGSAKRSRDDDSGKVRFAASDFQRRPTPSERRNRGSGLDNNDVEEDISMLYAKIDKSKRKSTLLGRRPTTVCDDDVNDVYAKVDN</sequence>
<accession>A0A2G8K4W8</accession>
<dbReference type="Proteomes" id="UP000230750">
    <property type="component" value="Unassembled WGS sequence"/>
</dbReference>
<feature type="transmembrane region" description="Helical" evidence="2">
    <location>
        <begin position="256"/>
        <end position="283"/>
    </location>
</feature>
<feature type="compositionally biased region" description="Polar residues" evidence="1">
    <location>
        <begin position="310"/>
        <end position="322"/>
    </location>
</feature>
<proteinExistence type="predicted"/>
<protein>
    <recommendedName>
        <fullName evidence="5">Ig-like domain-containing protein</fullName>
    </recommendedName>
</protein>
<organism evidence="3 4">
    <name type="scientific">Stichopus japonicus</name>
    <name type="common">Sea cucumber</name>
    <dbReference type="NCBI Taxonomy" id="307972"/>
    <lineage>
        <taxon>Eukaryota</taxon>
        <taxon>Metazoa</taxon>
        <taxon>Echinodermata</taxon>
        <taxon>Eleutherozoa</taxon>
        <taxon>Echinozoa</taxon>
        <taxon>Holothuroidea</taxon>
        <taxon>Aspidochirotacea</taxon>
        <taxon>Aspidochirotida</taxon>
        <taxon>Stichopodidae</taxon>
        <taxon>Apostichopus</taxon>
    </lineage>
</organism>
<evidence type="ECO:0000313" key="4">
    <source>
        <dbReference type="Proteomes" id="UP000230750"/>
    </source>
</evidence>
<dbReference type="EMBL" id="MRZV01000878">
    <property type="protein sequence ID" value="PIK43066.1"/>
    <property type="molecule type" value="Genomic_DNA"/>
</dbReference>
<name>A0A2G8K4W8_STIJA</name>
<feature type="compositionally biased region" description="Basic and acidic residues" evidence="1">
    <location>
        <begin position="398"/>
        <end position="409"/>
    </location>
</feature>
<evidence type="ECO:0000256" key="1">
    <source>
        <dbReference type="SAM" id="MobiDB-lite"/>
    </source>
</evidence>
<dbReference type="Gene3D" id="2.60.40.10">
    <property type="entry name" value="Immunoglobulins"/>
    <property type="match status" value="1"/>
</dbReference>